<comment type="caution">
    <text evidence="1">The sequence shown here is derived from an EMBL/GenBank/DDBJ whole genome shotgun (WGS) entry which is preliminary data.</text>
</comment>
<gene>
    <name evidence="1" type="ORF">MBJ925_LOCUS21236</name>
</gene>
<organism evidence="1 2">
    <name type="scientific">Rotaria magnacalcarata</name>
    <dbReference type="NCBI Taxonomy" id="392030"/>
    <lineage>
        <taxon>Eukaryota</taxon>
        <taxon>Metazoa</taxon>
        <taxon>Spiralia</taxon>
        <taxon>Gnathifera</taxon>
        <taxon>Rotifera</taxon>
        <taxon>Eurotatoria</taxon>
        <taxon>Bdelloidea</taxon>
        <taxon>Philodinida</taxon>
        <taxon>Philodinidae</taxon>
        <taxon>Rotaria</taxon>
    </lineage>
</organism>
<dbReference type="EMBL" id="CAJNRE010010700">
    <property type="protein sequence ID" value="CAF2095074.1"/>
    <property type="molecule type" value="Genomic_DNA"/>
</dbReference>
<protein>
    <submittedName>
        <fullName evidence="1">Uncharacterized protein</fullName>
    </submittedName>
</protein>
<evidence type="ECO:0000313" key="2">
    <source>
        <dbReference type="Proteomes" id="UP000663824"/>
    </source>
</evidence>
<evidence type="ECO:0000313" key="1">
    <source>
        <dbReference type="EMBL" id="CAF2095074.1"/>
    </source>
</evidence>
<proteinExistence type="predicted"/>
<accession>A0A816T0G8</accession>
<name>A0A816T0G8_9BILA</name>
<dbReference type="AlphaFoldDB" id="A0A816T0G8"/>
<reference evidence="1" key="1">
    <citation type="submission" date="2021-02" db="EMBL/GenBank/DDBJ databases">
        <authorList>
            <person name="Nowell W R."/>
        </authorList>
    </citation>
    <scope>NUCLEOTIDE SEQUENCE</scope>
</reference>
<dbReference type="Proteomes" id="UP000663824">
    <property type="component" value="Unassembled WGS sequence"/>
</dbReference>
<sequence length="177" mass="20255">MDIIAANIFLNLIRKIDNKYPNYIDSFENDSVGTCGTNLGPDEPQNYPEEYSVDEKYPVTDIKTNNTQIVKRYICQAPRTIYKQYLKYISPFIIISVETDEPLMEELPDPLSIGQHEYKLSAGITNTHSHFTAIIKANDGSYVCFDNMNSKGCFPYDESEKVIFALYTLSSESLRTY</sequence>